<sequence>MIFYIVGIPLTNEETCNTNRPVTGKPLPAILQSNIPSNKEEEILSLEMRKELHVDNTKRLVALETTHTAALITNFSLTIISIIFIAALIIKLIMKINFKAKPKLTSYNVNANKADTQKVTTPETLYSTEATSPVFSSNKRGCSLWRRKS</sequence>
<reference evidence="2" key="1">
    <citation type="submission" date="2020-11" db="EMBL/GenBank/DDBJ databases">
        <authorList>
            <person name="Whitehead M."/>
        </authorList>
    </citation>
    <scope>NUCLEOTIDE SEQUENCE</scope>
    <source>
        <strain evidence="2">EGII</strain>
    </source>
</reference>
<evidence type="ECO:0000256" key="1">
    <source>
        <dbReference type="SAM" id="Phobius"/>
    </source>
</evidence>
<proteinExistence type="predicted"/>
<comment type="caution">
    <text evidence="2">The sequence shown here is derived from an EMBL/GenBank/DDBJ whole genome shotgun (WGS) entry which is preliminary data.</text>
</comment>
<evidence type="ECO:0000313" key="3">
    <source>
        <dbReference type="Proteomes" id="UP000606786"/>
    </source>
</evidence>
<gene>
    <name evidence="2" type="ORF">CCAP1982_LOCUS10378</name>
</gene>
<keyword evidence="1" id="KW-1133">Transmembrane helix</keyword>
<dbReference type="EMBL" id="CAJHJT010000023">
    <property type="protein sequence ID" value="CAD7001891.1"/>
    <property type="molecule type" value="Genomic_DNA"/>
</dbReference>
<feature type="transmembrane region" description="Helical" evidence="1">
    <location>
        <begin position="69"/>
        <end position="94"/>
    </location>
</feature>
<organism evidence="2 3">
    <name type="scientific">Ceratitis capitata</name>
    <name type="common">Mediterranean fruit fly</name>
    <name type="synonym">Tephritis capitata</name>
    <dbReference type="NCBI Taxonomy" id="7213"/>
    <lineage>
        <taxon>Eukaryota</taxon>
        <taxon>Metazoa</taxon>
        <taxon>Ecdysozoa</taxon>
        <taxon>Arthropoda</taxon>
        <taxon>Hexapoda</taxon>
        <taxon>Insecta</taxon>
        <taxon>Pterygota</taxon>
        <taxon>Neoptera</taxon>
        <taxon>Endopterygota</taxon>
        <taxon>Diptera</taxon>
        <taxon>Brachycera</taxon>
        <taxon>Muscomorpha</taxon>
        <taxon>Tephritoidea</taxon>
        <taxon>Tephritidae</taxon>
        <taxon>Ceratitis</taxon>
        <taxon>Ceratitis</taxon>
    </lineage>
</organism>
<dbReference type="Proteomes" id="UP000606786">
    <property type="component" value="Unassembled WGS sequence"/>
</dbReference>
<protein>
    <submittedName>
        <fullName evidence="2">(Mediterranean fruit fly) hypothetical protein</fullName>
    </submittedName>
</protein>
<keyword evidence="1" id="KW-0472">Membrane</keyword>
<keyword evidence="3" id="KW-1185">Reference proteome</keyword>
<keyword evidence="1" id="KW-0812">Transmembrane</keyword>
<dbReference type="AlphaFoldDB" id="A0A811UT52"/>
<name>A0A811UT52_CERCA</name>
<accession>A0A811UT52</accession>
<evidence type="ECO:0000313" key="2">
    <source>
        <dbReference type="EMBL" id="CAD7001891.1"/>
    </source>
</evidence>